<gene>
    <name evidence="1" type="ORF">PRABACTJOHN_00879</name>
</gene>
<dbReference type="AlphaFoldDB" id="B7B782"/>
<protein>
    <submittedName>
        <fullName evidence="1">Uncharacterized protein</fullName>
    </submittedName>
</protein>
<reference evidence="1 2" key="2">
    <citation type="submission" date="2008-10" db="EMBL/GenBank/DDBJ databases">
        <authorList>
            <person name="Fulton L."/>
            <person name="Clifton S."/>
            <person name="Fulton B."/>
            <person name="Xu J."/>
            <person name="Minx P."/>
            <person name="Pepin K.H."/>
            <person name="Johnson M."/>
            <person name="Bhonagiri V."/>
            <person name="Nash W.E."/>
            <person name="Mardis E.R."/>
            <person name="Wilson R.K."/>
        </authorList>
    </citation>
    <scope>NUCLEOTIDE SEQUENCE [LARGE SCALE GENOMIC DNA]</scope>
    <source>
        <strain evidence="1 2">DSM 18315</strain>
    </source>
</reference>
<dbReference type="HOGENOM" id="CLU_3219689_0_0_10"/>
<evidence type="ECO:0000313" key="2">
    <source>
        <dbReference type="Proteomes" id="UP000005510"/>
    </source>
</evidence>
<evidence type="ECO:0000313" key="1">
    <source>
        <dbReference type="EMBL" id="EEC97689.1"/>
    </source>
</evidence>
<dbReference type="Proteomes" id="UP000005510">
    <property type="component" value="Unassembled WGS sequence"/>
</dbReference>
<dbReference type="STRING" id="537006.PRABACTJOHN_00879"/>
<sequence length="44" mass="5318">MFIWLYNTFLCLKFCRAELFLHAVFDTTPVYWRNIAKVILIPLP</sequence>
<dbReference type="EMBL" id="ABYH01000059">
    <property type="protein sequence ID" value="EEC97689.1"/>
    <property type="molecule type" value="Genomic_DNA"/>
</dbReference>
<organism evidence="1 2">
    <name type="scientific">Parabacteroides johnsonii DSM 18315</name>
    <dbReference type="NCBI Taxonomy" id="537006"/>
    <lineage>
        <taxon>Bacteria</taxon>
        <taxon>Pseudomonadati</taxon>
        <taxon>Bacteroidota</taxon>
        <taxon>Bacteroidia</taxon>
        <taxon>Bacteroidales</taxon>
        <taxon>Tannerellaceae</taxon>
        <taxon>Parabacteroides</taxon>
    </lineage>
</organism>
<accession>B7B782</accession>
<proteinExistence type="predicted"/>
<comment type="caution">
    <text evidence="1">The sequence shown here is derived from an EMBL/GenBank/DDBJ whole genome shotgun (WGS) entry which is preliminary data.</text>
</comment>
<name>B7B782_9BACT</name>
<reference evidence="1 2" key="1">
    <citation type="submission" date="2008-10" db="EMBL/GenBank/DDBJ databases">
        <title>Draft genome sequence of Parabacteroides johnsonii (DSM 18315).</title>
        <authorList>
            <person name="Sudarsanam P."/>
            <person name="Ley R."/>
            <person name="Guruge J."/>
            <person name="Turnbaugh P.J."/>
            <person name="Mahowald M."/>
            <person name="Liep D."/>
            <person name="Gordon J."/>
        </authorList>
    </citation>
    <scope>NUCLEOTIDE SEQUENCE [LARGE SCALE GENOMIC DNA]</scope>
    <source>
        <strain evidence="1 2">DSM 18315</strain>
    </source>
</reference>